<dbReference type="PANTHER" id="PTHR21514:SF0">
    <property type="entry name" value="AP-4 COMPLEX ACCESSORY SUBUNIT TEPSIN"/>
    <property type="match status" value="1"/>
</dbReference>
<evidence type="ECO:0000256" key="5">
    <source>
        <dbReference type="SAM" id="MobiDB-lite"/>
    </source>
</evidence>
<reference evidence="7" key="1">
    <citation type="submission" date="2014-05" db="EMBL/GenBank/DDBJ databases">
        <title>The transcriptome of the halophilic microalga Tetraselmis sp. GSL018 isolated from the Great Salt Lake, Utah.</title>
        <authorList>
            <person name="Jinkerson R.E."/>
            <person name="D'Adamo S."/>
            <person name="Posewitz M.C."/>
        </authorList>
    </citation>
    <scope>NUCLEOTIDE SEQUENCE</scope>
    <source>
        <strain evidence="7">GSL018</strain>
    </source>
</reference>
<feature type="region of interest" description="Disordered" evidence="5">
    <location>
        <begin position="1"/>
        <end position="22"/>
    </location>
</feature>
<dbReference type="InterPro" id="IPR039273">
    <property type="entry name" value="TEPSIN"/>
</dbReference>
<dbReference type="Pfam" id="PF01417">
    <property type="entry name" value="ENTH"/>
    <property type="match status" value="1"/>
</dbReference>
<dbReference type="GO" id="GO:0032588">
    <property type="term" value="C:trans-Golgi network membrane"/>
    <property type="evidence" value="ECO:0007669"/>
    <property type="project" value="TreeGrafter"/>
</dbReference>
<dbReference type="InterPro" id="IPR008942">
    <property type="entry name" value="ENTH_VHS"/>
</dbReference>
<dbReference type="PANTHER" id="PTHR21514">
    <property type="entry name" value="AP-4 COMPLEX ACCESSORY SUBUNIT TEPSIN"/>
    <property type="match status" value="1"/>
</dbReference>
<dbReference type="SUPFAM" id="SSF48464">
    <property type="entry name" value="ENTH/VHS domain"/>
    <property type="match status" value="1"/>
</dbReference>
<dbReference type="PROSITE" id="PS50942">
    <property type="entry name" value="ENTH"/>
    <property type="match status" value="1"/>
</dbReference>
<accession>A0A061RYI2</accession>
<organism evidence="7">
    <name type="scientific">Tetraselmis sp. GSL018</name>
    <dbReference type="NCBI Taxonomy" id="582737"/>
    <lineage>
        <taxon>Eukaryota</taxon>
        <taxon>Viridiplantae</taxon>
        <taxon>Chlorophyta</taxon>
        <taxon>core chlorophytes</taxon>
        <taxon>Chlorodendrophyceae</taxon>
        <taxon>Chlorodendrales</taxon>
        <taxon>Chlorodendraceae</taxon>
        <taxon>Tetraselmis</taxon>
    </lineage>
</organism>
<name>A0A061RYI2_9CHLO</name>
<feature type="region of interest" description="Disordered" evidence="5">
    <location>
        <begin position="87"/>
        <end position="116"/>
    </location>
</feature>
<dbReference type="EMBL" id="GBEZ01009787">
    <property type="protein sequence ID" value="JAC75829.1"/>
    <property type="molecule type" value="Transcribed_RNA"/>
</dbReference>
<keyword evidence="4" id="KW-0968">Cytoplasmic vesicle</keyword>
<sequence>MLSSVWRSRKVAEATPNDSEPVPMYLLSELQKISRESSDAPAHLGDALIRRLSHKNPNISMKALRVIKELCTGGAPEFRRYMQRNASAVREQTSFRAPPDPLRGEKPNQMVREAAK</sequence>
<protein>
    <submittedName>
        <fullName evidence="7">Vhs domain-containing protein</fullName>
    </submittedName>
</protein>
<dbReference type="AlphaFoldDB" id="A0A061RYI2"/>
<dbReference type="Gene3D" id="1.25.40.90">
    <property type="match status" value="1"/>
</dbReference>
<feature type="domain" description="ENTH" evidence="6">
    <location>
        <begin position="1"/>
        <end position="116"/>
    </location>
</feature>
<keyword evidence="3" id="KW-0333">Golgi apparatus</keyword>
<evidence type="ECO:0000256" key="1">
    <source>
        <dbReference type="ARBA" id="ARBA00004132"/>
    </source>
</evidence>
<evidence type="ECO:0000313" key="7">
    <source>
        <dbReference type="EMBL" id="JAC75829.1"/>
    </source>
</evidence>
<feature type="non-terminal residue" evidence="7">
    <location>
        <position position="116"/>
    </location>
</feature>
<evidence type="ECO:0000256" key="2">
    <source>
        <dbReference type="ARBA" id="ARBA00004601"/>
    </source>
</evidence>
<evidence type="ECO:0000256" key="4">
    <source>
        <dbReference type="ARBA" id="ARBA00023329"/>
    </source>
</evidence>
<dbReference type="GO" id="GO:0030136">
    <property type="term" value="C:clathrin-coated vesicle"/>
    <property type="evidence" value="ECO:0007669"/>
    <property type="project" value="UniProtKB-SubCell"/>
</dbReference>
<proteinExistence type="predicted"/>
<evidence type="ECO:0000259" key="6">
    <source>
        <dbReference type="PROSITE" id="PS50942"/>
    </source>
</evidence>
<dbReference type="CDD" id="cd03572">
    <property type="entry name" value="ENTH_like_Tepsin"/>
    <property type="match status" value="1"/>
</dbReference>
<gene>
    <name evidence="7" type="ORF">TSPGSL018_21957</name>
</gene>
<dbReference type="InterPro" id="IPR013809">
    <property type="entry name" value="ENTH"/>
</dbReference>
<evidence type="ECO:0000256" key="3">
    <source>
        <dbReference type="ARBA" id="ARBA00023034"/>
    </source>
</evidence>
<comment type="subcellular location">
    <subcellularLocation>
        <location evidence="1">Cytoplasmic vesicle</location>
        <location evidence="1">Clathrin-coated vesicle</location>
    </subcellularLocation>
    <subcellularLocation>
        <location evidence="2">Golgi apparatus</location>
        <location evidence="2">trans-Golgi network</location>
    </subcellularLocation>
</comment>
<dbReference type="InterPro" id="IPR035802">
    <property type="entry name" value="ENTH/VHS_tepsin"/>
</dbReference>